<name>A0C2W8_PARTE</name>
<keyword evidence="2" id="KW-1185">Reference proteome</keyword>
<dbReference type="KEGG" id="ptm:GSPATT00034613001"/>
<dbReference type="GeneID" id="5018317"/>
<accession>A0C2W8</accession>
<reference evidence="1 2" key="1">
    <citation type="journal article" date="2006" name="Nature">
        <title>Global trends of whole-genome duplications revealed by the ciliate Paramecium tetraurelia.</title>
        <authorList>
            <consortium name="Genoscope"/>
            <person name="Aury J.-M."/>
            <person name="Jaillon O."/>
            <person name="Duret L."/>
            <person name="Noel B."/>
            <person name="Jubin C."/>
            <person name="Porcel B.M."/>
            <person name="Segurens B."/>
            <person name="Daubin V."/>
            <person name="Anthouard V."/>
            <person name="Aiach N."/>
            <person name="Arnaiz O."/>
            <person name="Billaut A."/>
            <person name="Beisson J."/>
            <person name="Blanc I."/>
            <person name="Bouhouche K."/>
            <person name="Camara F."/>
            <person name="Duharcourt S."/>
            <person name="Guigo R."/>
            <person name="Gogendeau D."/>
            <person name="Katinka M."/>
            <person name="Keller A.-M."/>
            <person name="Kissmehl R."/>
            <person name="Klotz C."/>
            <person name="Koll F."/>
            <person name="Le Moue A."/>
            <person name="Lepere C."/>
            <person name="Malinsky S."/>
            <person name="Nowacki M."/>
            <person name="Nowak J.K."/>
            <person name="Plattner H."/>
            <person name="Poulain J."/>
            <person name="Ruiz F."/>
            <person name="Serrano V."/>
            <person name="Zagulski M."/>
            <person name="Dessen P."/>
            <person name="Betermier M."/>
            <person name="Weissenbach J."/>
            <person name="Scarpelli C."/>
            <person name="Schachter V."/>
            <person name="Sperling L."/>
            <person name="Meyer E."/>
            <person name="Cohen J."/>
            <person name="Wincker P."/>
        </authorList>
    </citation>
    <scope>NUCLEOTIDE SEQUENCE [LARGE SCALE GENOMIC DNA]</scope>
    <source>
        <strain evidence="1 2">Stock d4-2</strain>
    </source>
</reference>
<dbReference type="HOGENOM" id="CLU_2297112_0_0_1"/>
<dbReference type="EMBL" id="CT868036">
    <property type="protein sequence ID" value="CAK65135.1"/>
    <property type="molecule type" value="Genomic_DNA"/>
</dbReference>
<dbReference type="RefSeq" id="XP_001432532.1">
    <property type="nucleotide sequence ID" value="XM_001432495.1"/>
</dbReference>
<dbReference type="InParanoid" id="A0C2W8"/>
<protein>
    <submittedName>
        <fullName evidence="1">Uncharacterized protein</fullName>
    </submittedName>
</protein>
<evidence type="ECO:0000313" key="1">
    <source>
        <dbReference type="EMBL" id="CAK65135.1"/>
    </source>
</evidence>
<dbReference type="AlphaFoldDB" id="A0C2W8"/>
<gene>
    <name evidence="1" type="ORF">GSPATT00034613001</name>
</gene>
<evidence type="ECO:0000313" key="2">
    <source>
        <dbReference type="Proteomes" id="UP000000600"/>
    </source>
</evidence>
<organism evidence="1 2">
    <name type="scientific">Paramecium tetraurelia</name>
    <dbReference type="NCBI Taxonomy" id="5888"/>
    <lineage>
        <taxon>Eukaryota</taxon>
        <taxon>Sar</taxon>
        <taxon>Alveolata</taxon>
        <taxon>Ciliophora</taxon>
        <taxon>Intramacronucleata</taxon>
        <taxon>Oligohymenophorea</taxon>
        <taxon>Peniculida</taxon>
        <taxon>Parameciidae</taxon>
        <taxon>Paramecium</taxon>
    </lineage>
</organism>
<sequence>MDKFINIILTGLNFNKMNNNFSLKRNKFPVATYDALNNILKQNQYGKGFIICLAKFQYKNQLQLLILKLLQAFITYRLLNYGPLHLHPMIKNNCFMLKFKP</sequence>
<dbReference type="Proteomes" id="UP000000600">
    <property type="component" value="Unassembled WGS sequence"/>
</dbReference>
<proteinExistence type="predicted"/>